<dbReference type="PANTHER" id="PTHR47959:SF1">
    <property type="entry name" value="ATP-DEPENDENT RNA HELICASE DBPA"/>
    <property type="match status" value="1"/>
</dbReference>
<evidence type="ECO:0000256" key="3">
    <source>
        <dbReference type="ARBA" id="ARBA00022806"/>
    </source>
</evidence>
<dbReference type="PROSITE" id="PS51195">
    <property type="entry name" value="Q_MOTIF"/>
    <property type="match status" value="1"/>
</dbReference>
<dbReference type="InterPro" id="IPR027417">
    <property type="entry name" value="P-loop_NTPase"/>
</dbReference>
<comment type="similarity">
    <text evidence="5">Belongs to the DEAD box helicase family. DbpA subfamily.</text>
</comment>
<dbReference type="PROSITE" id="PS51192">
    <property type="entry name" value="HELICASE_ATP_BIND_1"/>
    <property type="match status" value="1"/>
</dbReference>
<dbReference type="EMBL" id="FQXM01000002">
    <property type="protein sequence ID" value="SHH13244.1"/>
    <property type="molecule type" value="Genomic_DNA"/>
</dbReference>
<sequence length="480" mass="54813">MDKLSFENYGLSDEVLKAIKNLGYKNPTEVQNKVLSNFKDNKDLIVKAQTGSGKTAAFGIPLCDKIEIEEKSPQVLVLTPTRELAIQVKDDISNIGRLKKIRVTAVYGKQPIHIQERNLKQRIHIIAGTPGRTFDHIMKKNIVLDKIKYLVIDEADKMLSMGFIDEVESIIKKLPKDRVTMLFSATMPEKIQRICTKYMKEPKTIEIESNTLTVEKITQVYYEIEKENKFSLLNRIIYTEGIFSSIIFCNTREEVDYVGRSMRRKGFSSDVLHGGMEQRDRLEIMEKFKRGEFKYLVATDVAARGIHIDELTHVINYEVPYEKESYVHRIGRTGRAGENGKAITFVTPHEYKFFNELIDYVNVPIEKIEEPSEDEFLKAKELNEQEIMAKPKLKKNKNSQVNKGISKIRINSGKKKKIRPGDILGAISNMQGILPEDIGIIDVQDTMSHVDILNNKGSIVAKQFATTKIKGKTVSARILR</sequence>
<evidence type="ECO:0000256" key="4">
    <source>
        <dbReference type="ARBA" id="ARBA00022840"/>
    </source>
</evidence>
<dbReference type="STRING" id="1121316.SAMN02745207_00086"/>
<evidence type="ECO:0000256" key="5">
    <source>
        <dbReference type="HAMAP-Rule" id="MF_00965"/>
    </source>
</evidence>
<evidence type="ECO:0000259" key="9">
    <source>
        <dbReference type="PROSITE" id="PS51195"/>
    </source>
</evidence>
<keyword evidence="1 5" id="KW-0547">Nucleotide-binding</keyword>
<dbReference type="SUPFAM" id="SSF52540">
    <property type="entry name" value="P-loop containing nucleoside triphosphate hydrolases"/>
    <property type="match status" value="1"/>
</dbReference>
<dbReference type="PROSITE" id="PS51194">
    <property type="entry name" value="HELICASE_CTER"/>
    <property type="match status" value="1"/>
</dbReference>
<dbReference type="PROSITE" id="PS00039">
    <property type="entry name" value="DEAD_ATP_HELICASE"/>
    <property type="match status" value="1"/>
</dbReference>
<keyword evidence="11" id="KW-1185">Reference proteome</keyword>
<evidence type="ECO:0000256" key="1">
    <source>
        <dbReference type="ARBA" id="ARBA00022741"/>
    </source>
</evidence>
<feature type="domain" description="Helicase ATP-binding" evidence="7">
    <location>
        <begin position="35"/>
        <end position="205"/>
    </location>
</feature>
<evidence type="ECO:0000259" key="7">
    <source>
        <dbReference type="PROSITE" id="PS51192"/>
    </source>
</evidence>
<dbReference type="GO" id="GO:0003723">
    <property type="term" value="F:RNA binding"/>
    <property type="evidence" value="ECO:0007669"/>
    <property type="project" value="UniProtKB-UniRule"/>
</dbReference>
<keyword evidence="3 5" id="KW-0347">Helicase</keyword>
<dbReference type="Gene3D" id="3.30.70.330">
    <property type="match status" value="1"/>
</dbReference>
<dbReference type="SMART" id="SM00490">
    <property type="entry name" value="HELICc"/>
    <property type="match status" value="1"/>
</dbReference>
<proteinExistence type="inferred from homology"/>
<dbReference type="EC" id="3.6.4.13" evidence="5"/>
<dbReference type="GO" id="GO:0000027">
    <property type="term" value="P:ribosomal large subunit assembly"/>
    <property type="evidence" value="ECO:0007669"/>
    <property type="project" value="UniProtKB-UniRule"/>
</dbReference>
<keyword evidence="2 5" id="KW-0378">Hydrolase</keyword>
<dbReference type="CDD" id="cd18787">
    <property type="entry name" value="SF2_C_DEAD"/>
    <property type="match status" value="1"/>
</dbReference>
<keyword evidence="4 5" id="KW-0067">ATP-binding</keyword>
<dbReference type="InterPro" id="IPR012677">
    <property type="entry name" value="Nucleotide-bd_a/b_plait_sf"/>
</dbReference>
<dbReference type="InterPro" id="IPR028619">
    <property type="entry name" value="DEAD_helicase_DbpA"/>
</dbReference>
<comment type="subcellular location">
    <subcellularLocation>
        <location evidence="5">Cytoplasm</location>
    </subcellularLocation>
</comment>
<dbReference type="GO" id="GO:0005524">
    <property type="term" value="F:ATP binding"/>
    <property type="evidence" value="ECO:0007669"/>
    <property type="project" value="UniProtKB-UniRule"/>
</dbReference>
<dbReference type="AlphaFoldDB" id="A0A1M5QGA7"/>
<dbReference type="Proteomes" id="UP000184447">
    <property type="component" value="Unassembled WGS sequence"/>
</dbReference>
<comment type="domain">
    <text evidence="5">Contains an N-terminal domain that binds non-specifically to RNA and a C-terminal domain that binds specifically and tightly to hairpin 92 of 23S rRNA.</text>
</comment>
<feature type="region of interest" description="Involved in 23S rRNA binding" evidence="5">
    <location>
        <begin position="406"/>
        <end position="480"/>
    </location>
</feature>
<feature type="domain" description="DEAD-box RNA helicase Q" evidence="9">
    <location>
        <begin position="4"/>
        <end position="32"/>
    </location>
</feature>
<reference evidence="10 11" key="1">
    <citation type="submission" date="2016-11" db="EMBL/GenBank/DDBJ databases">
        <authorList>
            <person name="Jaros S."/>
            <person name="Januszkiewicz K."/>
            <person name="Wedrychowicz H."/>
        </authorList>
    </citation>
    <scope>NUCLEOTIDE SEQUENCE [LARGE SCALE GENOMIC DNA]</scope>
    <source>
        <strain evidence="10 11">DSM 8605</strain>
    </source>
</reference>
<dbReference type="InterPro" id="IPR005580">
    <property type="entry name" value="DbpA/CsdA_RNA-bd_dom"/>
</dbReference>
<dbReference type="InterPro" id="IPR050079">
    <property type="entry name" value="DEAD_box_RNA_helicase"/>
</dbReference>
<dbReference type="HAMAP" id="MF_00965">
    <property type="entry name" value="DEAD_helicase_DbpA"/>
    <property type="match status" value="1"/>
</dbReference>
<dbReference type="InterPro" id="IPR044742">
    <property type="entry name" value="DEAD/DEAH_RhlB"/>
</dbReference>
<evidence type="ECO:0000256" key="2">
    <source>
        <dbReference type="ARBA" id="ARBA00022801"/>
    </source>
</evidence>
<dbReference type="Pfam" id="PF00270">
    <property type="entry name" value="DEAD"/>
    <property type="match status" value="1"/>
</dbReference>
<dbReference type="PANTHER" id="PTHR47959">
    <property type="entry name" value="ATP-DEPENDENT RNA HELICASE RHLE-RELATED"/>
    <property type="match status" value="1"/>
</dbReference>
<evidence type="ECO:0000259" key="8">
    <source>
        <dbReference type="PROSITE" id="PS51194"/>
    </source>
</evidence>
<dbReference type="GO" id="GO:0034458">
    <property type="term" value="F:3'-5' RNA helicase activity"/>
    <property type="evidence" value="ECO:0007669"/>
    <property type="project" value="UniProtKB-UniRule"/>
</dbReference>
<dbReference type="SMART" id="SM00487">
    <property type="entry name" value="DEXDc"/>
    <property type="match status" value="1"/>
</dbReference>
<dbReference type="InterPro" id="IPR014014">
    <property type="entry name" value="RNA_helicase_DEAD_Q_motif"/>
</dbReference>
<dbReference type="InterPro" id="IPR001650">
    <property type="entry name" value="Helicase_C-like"/>
</dbReference>
<dbReference type="InterPro" id="IPR014001">
    <property type="entry name" value="Helicase_ATP-bd"/>
</dbReference>
<dbReference type="Pfam" id="PF00271">
    <property type="entry name" value="Helicase_C"/>
    <property type="match status" value="1"/>
</dbReference>
<name>A0A1M5QGA7_9CLOT</name>
<dbReference type="InterPro" id="IPR011545">
    <property type="entry name" value="DEAD/DEAH_box_helicase_dom"/>
</dbReference>
<comment type="function">
    <text evidence="5">DEAD-box RNA helicase involved in the assembly of the 50S ribosomal subunit. Has an RNA-dependent ATPase activity, which is specific for 23S rRNA, and a 3' to 5' RNA helicase activity that uses the energy of ATP hydrolysis to destabilize and unwind short rRNA duplexes.</text>
</comment>
<keyword evidence="5" id="KW-0963">Cytoplasm</keyword>
<dbReference type="OrthoDB" id="9805696at2"/>
<dbReference type="InterPro" id="IPR000629">
    <property type="entry name" value="RNA-helicase_DEAD-box_CS"/>
</dbReference>
<feature type="short sequence motif" description="Q motif" evidence="6">
    <location>
        <begin position="4"/>
        <end position="32"/>
    </location>
</feature>
<gene>
    <name evidence="5" type="primary">dbpA</name>
    <name evidence="10" type="ORF">SAMN02745207_00086</name>
</gene>
<dbReference type="Gene3D" id="3.40.50.300">
    <property type="entry name" value="P-loop containing nucleotide triphosphate hydrolases"/>
    <property type="match status" value="2"/>
</dbReference>
<accession>A0A1M5QGA7</accession>
<feature type="domain" description="Helicase C-terminal" evidence="8">
    <location>
        <begin position="216"/>
        <end position="376"/>
    </location>
</feature>
<organism evidence="10 11">
    <name type="scientific">Clostridium grantii DSM 8605</name>
    <dbReference type="NCBI Taxonomy" id="1121316"/>
    <lineage>
        <taxon>Bacteria</taxon>
        <taxon>Bacillati</taxon>
        <taxon>Bacillota</taxon>
        <taxon>Clostridia</taxon>
        <taxon>Eubacteriales</taxon>
        <taxon>Clostridiaceae</taxon>
        <taxon>Clostridium</taxon>
    </lineage>
</organism>
<dbReference type="GO" id="GO:0016887">
    <property type="term" value="F:ATP hydrolysis activity"/>
    <property type="evidence" value="ECO:0007669"/>
    <property type="project" value="RHEA"/>
</dbReference>
<keyword evidence="5" id="KW-0690">Ribosome biogenesis</keyword>
<dbReference type="RefSeq" id="WP_073335859.1">
    <property type="nucleotide sequence ID" value="NZ_FQXM01000002.1"/>
</dbReference>
<evidence type="ECO:0000313" key="10">
    <source>
        <dbReference type="EMBL" id="SHH13244.1"/>
    </source>
</evidence>
<evidence type="ECO:0000313" key="11">
    <source>
        <dbReference type="Proteomes" id="UP000184447"/>
    </source>
</evidence>
<dbReference type="Pfam" id="PF03880">
    <property type="entry name" value="DbpA"/>
    <property type="match status" value="1"/>
</dbReference>
<dbReference type="GO" id="GO:0005829">
    <property type="term" value="C:cytosol"/>
    <property type="evidence" value="ECO:0007669"/>
    <property type="project" value="TreeGrafter"/>
</dbReference>
<protein>
    <recommendedName>
        <fullName evidence="5">ATP-dependent RNA helicase DbpA</fullName>
        <ecNumber evidence="5">3.6.4.13</ecNumber>
    </recommendedName>
</protein>
<dbReference type="CDD" id="cd00268">
    <property type="entry name" value="DEADc"/>
    <property type="match status" value="1"/>
</dbReference>
<comment type="catalytic activity">
    <reaction evidence="5">
        <text>ATP + H2O = ADP + phosphate + H(+)</text>
        <dbReference type="Rhea" id="RHEA:13065"/>
        <dbReference type="ChEBI" id="CHEBI:15377"/>
        <dbReference type="ChEBI" id="CHEBI:15378"/>
        <dbReference type="ChEBI" id="CHEBI:30616"/>
        <dbReference type="ChEBI" id="CHEBI:43474"/>
        <dbReference type="ChEBI" id="CHEBI:456216"/>
        <dbReference type="EC" id="3.6.4.13"/>
    </reaction>
</comment>
<keyword evidence="5" id="KW-0694">RNA-binding</keyword>
<evidence type="ECO:0000256" key="6">
    <source>
        <dbReference type="PROSITE-ProRule" id="PRU00552"/>
    </source>
</evidence>